<keyword evidence="5" id="KW-0234">DNA repair</keyword>
<sequence>MKEALSSPMKALVAGSLLEHQSMDVKVSVASCLCEITRITAPEAPYSDEELKGVFQCIVSSLENLSDKSSRFYDKRVSILDSISKVRSCIIMLDLECYDLIVKMFEHFLNAVRDHHHGIAFSLMVNIMALVLEESKDISLDMLKPFLKSVKNNKEGILPVARKLGEEVIKKFADKIQPYLNKAMTNLNKAMTNLNDSLAHYSQVLTYVCEGTTHFAENNAEVLRCRKRLSILRRQ</sequence>
<proteinExistence type="predicted"/>
<protein>
    <submittedName>
        <fullName evidence="8">Sister chromatid cohesion protein Pds5</fullName>
    </submittedName>
</protein>
<organism evidence="8 9">
    <name type="scientific">Helianthus annuus</name>
    <name type="common">Common sunflower</name>
    <dbReference type="NCBI Taxonomy" id="4232"/>
    <lineage>
        <taxon>Eukaryota</taxon>
        <taxon>Viridiplantae</taxon>
        <taxon>Streptophyta</taxon>
        <taxon>Embryophyta</taxon>
        <taxon>Tracheophyta</taxon>
        <taxon>Spermatophyta</taxon>
        <taxon>Magnoliopsida</taxon>
        <taxon>eudicotyledons</taxon>
        <taxon>Gunneridae</taxon>
        <taxon>Pentapetalae</taxon>
        <taxon>asterids</taxon>
        <taxon>campanulids</taxon>
        <taxon>Asterales</taxon>
        <taxon>Asteraceae</taxon>
        <taxon>Asteroideae</taxon>
        <taxon>Heliantheae alliance</taxon>
        <taxon>Heliantheae</taxon>
        <taxon>Helianthus</taxon>
    </lineage>
</organism>
<evidence type="ECO:0000256" key="7">
    <source>
        <dbReference type="ARBA" id="ARBA00023306"/>
    </source>
</evidence>
<keyword evidence="2" id="KW-0132">Cell division</keyword>
<dbReference type="GO" id="GO:0005634">
    <property type="term" value="C:nucleus"/>
    <property type="evidence" value="ECO:0000318"/>
    <property type="project" value="GO_Central"/>
</dbReference>
<dbReference type="OrthoDB" id="200660at2759"/>
<dbReference type="PANTHER" id="PTHR12663:SF3">
    <property type="entry name" value="SISTER CHROMATID COHESION PROTEIN PDS5 HOMOLOG C"/>
    <property type="match status" value="1"/>
</dbReference>
<dbReference type="InterPro" id="IPR039776">
    <property type="entry name" value="Pds5"/>
</dbReference>
<dbReference type="GO" id="GO:0000785">
    <property type="term" value="C:chromatin"/>
    <property type="evidence" value="ECO:0000318"/>
    <property type="project" value="GO_Central"/>
</dbReference>
<dbReference type="GO" id="GO:0051301">
    <property type="term" value="P:cell division"/>
    <property type="evidence" value="ECO:0007669"/>
    <property type="project" value="UniProtKB-KW"/>
</dbReference>
<evidence type="ECO:0000256" key="1">
    <source>
        <dbReference type="ARBA" id="ARBA00004123"/>
    </source>
</evidence>
<dbReference type="AlphaFoldDB" id="A0A9K3JNG6"/>
<comment type="caution">
    <text evidence="8">The sequence shown here is derived from an EMBL/GenBank/DDBJ whole genome shotgun (WGS) entry which is preliminary data.</text>
</comment>
<evidence type="ECO:0000256" key="2">
    <source>
        <dbReference type="ARBA" id="ARBA00022618"/>
    </source>
</evidence>
<gene>
    <name evidence="8" type="ORF">HanXRQr2_Chr02g0065171</name>
</gene>
<reference evidence="8" key="2">
    <citation type="submission" date="2020-06" db="EMBL/GenBank/DDBJ databases">
        <title>Helianthus annuus Genome sequencing and assembly Release 2.</title>
        <authorList>
            <person name="Gouzy J."/>
            <person name="Langlade N."/>
            <person name="Munos S."/>
        </authorList>
    </citation>
    <scope>NUCLEOTIDE SEQUENCE</scope>
    <source>
        <tissue evidence="8">Leaves</tissue>
    </source>
</reference>
<evidence type="ECO:0000256" key="5">
    <source>
        <dbReference type="ARBA" id="ARBA00023204"/>
    </source>
</evidence>
<keyword evidence="6" id="KW-0539">Nucleus</keyword>
<evidence type="ECO:0000256" key="3">
    <source>
        <dbReference type="ARBA" id="ARBA00022763"/>
    </source>
</evidence>
<dbReference type="GO" id="GO:0035825">
    <property type="term" value="P:homologous recombination"/>
    <property type="evidence" value="ECO:0007669"/>
    <property type="project" value="UniProtKB-ARBA"/>
</dbReference>
<dbReference type="GO" id="GO:0007064">
    <property type="term" value="P:mitotic sister chromatid cohesion"/>
    <property type="evidence" value="ECO:0000318"/>
    <property type="project" value="GO_Central"/>
</dbReference>
<dbReference type="Proteomes" id="UP000215914">
    <property type="component" value="Unassembled WGS sequence"/>
</dbReference>
<evidence type="ECO:0000313" key="8">
    <source>
        <dbReference type="EMBL" id="KAF5818430.1"/>
    </source>
</evidence>
<dbReference type="SUPFAM" id="SSF48371">
    <property type="entry name" value="ARM repeat"/>
    <property type="match status" value="1"/>
</dbReference>
<keyword evidence="9" id="KW-1185">Reference proteome</keyword>
<dbReference type="EMBL" id="MNCJ02000317">
    <property type="protein sequence ID" value="KAF5818430.1"/>
    <property type="molecule type" value="Genomic_DNA"/>
</dbReference>
<comment type="subcellular location">
    <subcellularLocation>
        <location evidence="1">Nucleus</location>
    </subcellularLocation>
</comment>
<dbReference type="GO" id="GO:0140670">
    <property type="term" value="F:cohesin unloader activity"/>
    <property type="evidence" value="ECO:0000318"/>
    <property type="project" value="GO_Central"/>
</dbReference>
<evidence type="ECO:0000256" key="6">
    <source>
        <dbReference type="ARBA" id="ARBA00023242"/>
    </source>
</evidence>
<dbReference type="InterPro" id="IPR016024">
    <property type="entry name" value="ARM-type_fold"/>
</dbReference>
<evidence type="ECO:0000256" key="4">
    <source>
        <dbReference type="ARBA" id="ARBA00022776"/>
    </source>
</evidence>
<keyword evidence="3" id="KW-0227">DNA damage</keyword>
<keyword evidence="7" id="KW-0131">Cell cycle</keyword>
<accession>A0A9K3JNG6</accession>
<dbReference type="Gramene" id="mRNA:HanXRQr2_Chr02g0065171">
    <property type="protein sequence ID" value="mRNA:HanXRQr2_Chr02g0065171"/>
    <property type="gene ID" value="HanXRQr2_Chr02g0065171"/>
</dbReference>
<reference evidence="8" key="1">
    <citation type="journal article" date="2017" name="Nature">
        <title>The sunflower genome provides insights into oil metabolism, flowering and Asterid evolution.</title>
        <authorList>
            <person name="Badouin H."/>
            <person name="Gouzy J."/>
            <person name="Grassa C.J."/>
            <person name="Murat F."/>
            <person name="Staton S.E."/>
            <person name="Cottret L."/>
            <person name="Lelandais-Briere C."/>
            <person name="Owens G.L."/>
            <person name="Carrere S."/>
            <person name="Mayjonade B."/>
            <person name="Legrand L."/>
            <person name="Gill N."/>
            <person name="Kane N.C."/>
            <person name="Bowers J.E."/>
            <person name="Hubner S."/>
            <person name="Bellec A."/>
            <person name="Berard A."/>
            <person name="Berges H."/>
            <person name="Blanchet N."/>
            <person name="Boniface M.C."/>
            <person name="Brunel D."/>
            <person name="Catrice O."/>
            <person name="Chaidir N."/>
            <person name="Claudel C."/>
            <person name="Donnadieu C."/>
            <person name="Faraut T."/>
            <person name="Fievet G."/>
            <person name="Helmstetter N."/>
            <person name="King M."/>
            <person name="Knapp S.J."/>
            <person name="Lai Z."/>
            <person name="Le Paslier M.C."/>
            <person name="Lippi Y."/>
            <person name="Lorenzon L."/>
            <person name="Mandel J.R."/>
            <person name="Marage G."/>
            <person name="Marchand G."/>
            <person name="Marquand E."/>
            <person name="Bret-Mestries E."/>
            <person name="Morien E."/>
            <person name="Nambeesan S."/>
            <person name="Nguyen T."/>
            <person name="Pegot-Espagnet P."/>
            <person name="Pouilly N."/>
            <person name="Raftis F."/>
            <person name="Sallet E."/>
            <person name="Schiex T."/>
            <person name="Thomas J."/>
            <person name="Vandecasteele C."/>
            <person name="Vares D."/>
            <person name="Vear F."/>
            <person name="Vautrin S."/>
            <person name="Crespi M."/>
            <person name="Mangin B."/>
            <person name="Burke J.M."/>
            <person name="Salse J."/>
            <person name="Munos S."/>
            <person name="Vincourt P."/>
            <person name="Rieseberg L.H."/>
            <person name="Langlade N.B."/>
        </authorList>
    </citation>
    <scope>NUCLEOTIDE SEQUENCE</scope>
    <source>
        <tissue evidence="8">Leaves</tissue>
    </source>
</reference>
<dbReference type="PANTHER" id="PTHR12663">
    <property type="entry name" value="ANDROGEN INDUCED INHIBITOR OF PROLIFERATION AS3 / PDS5-RELATED"/>
    <property type="match status" value="1"/>
</dbReference>
<dbReference type="Pfam" id="PF20168">
    <property type="entry name" value="PDS5"/>
    <property type="match status" value="1"/>
</dbReference>
<name>A0A9K3JNG6_HELAN</name>
<keyword evidence="4" id="KW-0498">Mitosis</keyword>
<dbReference type="GO" id="GO:0006281">
    <property type="term" value="P:DNA repair"/>
    <property type="evidence" value="ECO:0007669"/>
    <property type="project" value="UniProtKB-KW"/>
</dbReference>
<evidence type="ECO:0000313" key="9">
    <source>
        <dbReference type="Proteomes" id="UP000215914"/>
    </source>
</evidence>